<dbReference type="FunCoup" id="A0A0Q9WGV5">
    <property type="interactions" value="16"/>
</dbReference>
<dbReference type="PANTHER" id="PTHR42643">
    <property type="entry name" value="IONOTROPIC RECEPTOR 20A-RELATED"/>
    <property type="match status" value="1"/>
</dbReference>
<reference evidence="10 11" key="1">
    <citation type="journal article" date="2007" name="Nature">
        <title>Evolution of genes and genomes on the Drosophila phylogeny.</title>
        <authorList>
            <consortium name="Drosophila 12 Genomes Consortium"/>
            <person name="Clark A.G."/>
            <person name="Eisen M.B."/>
            <person name="Smith D.R."/>
            <person name="Bergman C.M."/>
            <person name="Oliver B."/>
            <person name="Markow T.A."/>
            <person name="Kaufman T.C."/>
            <person name="Kellis M."/>
            <person name="Gelbart W."/>
            <person name="Iyer V.N."/>
            <person name="Pollard D.A."/>
            <person name="Sackton T.B."/>
            <person name="Larracuente A.M."/>
            <person name="Singh N.D."/>
            <person name="Abad J.P."/>
            <person name="Abt D.N."/>
            <person name="Adryan B."/>
            <person name="Aguade M."/>
            <person name="Akashi H."/>
            <person name="Anderson W.W."/>
            <person name="Aquadro C.F."/>
            <person name="Ardell D.H."/>
            <person name="Arguello R."/>
            <person name="Artieri C.G."/>
            <person name="Barbash D.A."/>
            <person name="Barker D."/>
            <person name="Barsanti P."/>
            <person name="Batterham P."/>
            <person name="Batzoglou S."/>
            <person name="Begun D."/>
            <person name="Bhutkar A."/>
            <person name="Blanco E."/>
            <person name="Bosak S.A."/>
            <person name="Bradley R.K."/>
            <person name="Brand A.D."/>
            <person name="Brent M.R."/>
            <person name="Brooks A.N."/>
            <person name="Brown R.H."/>
            <person name="Butlin R.K."/>
            <person name="Caggese C."/>
            <person name="Calvi B.R."/>
            <person name="Bernardo de Carvalho A."/>
            <person name="Caspi A."/>
            <person name="Castrezana S."/>
            <person name="Celniker S.E."/>
            <person name="Chang J.L."/>
            <person name="Chapple C."/>
            <person name="Chatterji S."/>
            <person name="Chinwalla A."/>
            <person name="Civetta A."/>
            <person name="Clifton S.W."/>
            <person name="Comeron J.M."/>
            <person name="Costello J.C."/>
            <person name="Coyne J.A."/>
            <person name="Daub J."/>
            <person name="David R.G."/>
            <person name="Delcher A.L."/>
            <person name="Delehaunty K."/>
            <person name="Do C.B."/>
            <person name="Ebling H."/>
            <person name="Edwards K."/>
            <person name="Eickbush T."/>
            <person name="Evans J.D."/>
            <person name="Filipski A."/>
            <person name="Findeiss S."/>
            <person name="Freyhult E."/>
            <person name="Fulton L."/>
            <person name="Fulton R."/>
            <person name="Garcia A.C."/>
            <person name="Gardiner A."/>
            <person name="Garfield D.A."/>
            <person name="Garvin B.E."/>
            <person name="Gibson G."/>
            <person name="Gilbert D."/>
            <person name="Gnerre S."/>
            <person name="Godfrey J."/>
            <person name="Good R."/>
            <person name="Gotea V."/>
            <person name="Gravely B."/>
            <person name="Greenberg A.J."/>
            <person name="Griffiths-Jones S."/>
            <person name="Gross S."/>
            <person name="Guigo R."/>
            <person name="Gustafson E.A."/>
            <person name="Haerty W."/>
            <person name="Hahn M.W."/>
            <person name="Halligan D.L."/>
            <person name="Halpern A.L."/>
            <person name="Halter G.M."/>
            <person name="Han M.V."/>
            <person name="Heger A."/>
            <person name="Hillier L."/>
            <person name="Hinrichs A.S."/>
            <person name="Holmes I."/>
            <person name="Hoskins R.A."/>
            <person name="Hubisz M.J."/>
            <person name="Hultmark D."/>
            <person name="Huntley M.A."/>
            <person name="Jaffe D.B."/>
            <person name="Jagadeeshan S."/>
            <person name="Jeck W.R."/>
            <person name="Johnson J."/>
            <person name="Jones C.D."/>
            <person name="Jordan W.C."/>
            <person name="Karpen G.H."/>
            <person name="Kataoka E."/>
            <person name="Keightley P.D."/>
            <person name="Kheradpour P."/>
            <person name="Kirkness E.F."/>
            <person name="Koerich L.B."/>
            <person name="Kristiansen K."/>
            <person name="Kudrna D."/>
            <person name="Kulathinal R.J."/>
            <person name="Kumar S."/>
            <person name="Kwok R."/>
            <person name="Lander E."/>
            <person name="Langley C.H."/>
            <person name="Lapoint R."/>
            <person name="Lazzaro B.P."/>
            <person name="Lee S.J."/>
            <person name="Levesque L."/>
            <person name="Li R."/>
            <person name="Lin C.F."/>
            <person name="Lin M.F."/>
            <person name="Lindblad-Toh K."/>
            <person name="Llopart A."/>
            <person name="Long M."/>
            <person name="Low L."/>
            <person name="Lozovsky E."/>
            <person name="Lu J."/>
            <person name="Luo M."/>
            <person name="Machado C.A."/>
            <person name="Makalowski W."/>
            <person name="Marzo M."/>
            <person name="Matsuda M."/>
            <person name="Matzkin L."/>
            <person name="McAllister B."/>
            <person name="McBride C.S."/>
            <person name="McKernan B."/>
            <person name="McKernan K."/>
            <person name="Mendez-Lago M."/>
            <person name="Minx P."/>
            <person name="Mollenhauer M.U."/>
            <person name="Montooth K."/>
            <person name="Mount S.M."/>
            <person name="Mu X."/>
            <person name="Myers E."/>
            <person name="Negre B."/>
            <person name="Newfeld S."/>
            <person name="Nielsen R."/>
            <person name="Noor M.A."/>
            <person name="O'Grady P."/>
            <person name="Pachter L."/>
            <person name="Papaceit M."/>
            <person name="Parisi M.J."/>
            <person name="Parisi M."/>
            <person name="Parts L."/>
            <person name="Pedersen J.S."/>
            <person name="Pesole G."/>
            <person name="Phillippy A.M."/>
            <person name="Ponting C.P."/>
            <person name="Pop M."/>
            <person name="Porcelli D."/>
            <person name="Powell J.R."/>
            <person name="Prohaska S."/>
            <person name="Pruitt K."/>
            <person name="Puig M."/>
            <person name="Quesneville H."/>
            <person name="Ram K.R."/>
            <person name="Rand D."/>
            <person name="Rasmussen M.D."/>
            <person name="Reed L.K."/>
            <person name="Reenan R."/>
            <person name="Reily A."/>
            <person name="Remington K.A."/>
            <person name="Rieger T.T."/>
            <person name="Ritchie M.G."/>
            <person name="Robin C."/>
            <person name="Rogers Y.H."/>
            <person name="Rohde C."/>
            <person name="Rozas J."/>
            <person name="Rubenfield M.J."/>
            <person name="Ruiz A."/>
            <person name="Russo S."/>
            <person name="Salzberg S.L."/>
            <person name="Sanchez-Gracia A."/>
            <person name="Saranga D.J."/>
            <person name="Sato H."/>
            <person name="Schaeffer S.W."/>
            <person name="Schatz M.C."/>
            <person name="Schlenke T."/>
            <person name="Schwartz R."/>
            <person name="Segarra C."/>
            <person name="Singh R.S."/>
            <person name="Sirot L."/>
            <person name="Sirota M."/>
            <person name="Sisneros N.B."/>
            <person name="Smith C.D."/>
            <person name="Smith T.F."/>
            <person name="Spieth J."/>
            <person name="Stage D.E."/>
            <person name="Stark A."/>
            <person name="Stephan W."/>
            <person name="Strausberg R.L."/>
            <person name="Strempel S."/>
            <person name="Sturgill D."/>
            <person name="Sutton G."/>
            <person name="Sutton G.G."/>
            <person name="Tao W."/>
            <person name="Teichmann S."/>
            <person name="Tobari Y.N."/>
            <person name="Tomimura Y."/>
            <person name="Tsolas J.M."/>
            <person name="Valente V.L."/>
            <person name="Venter E."/>
            <person name="Venter J.C."/>
            <person name="Vicario S."/>
            <person name="Vieira F.G."/>
            <person name="Vilella A.J."/>
            <person name="Villasante A."/>
            <person name="Walenz B."/>
            <person name="Wang J."/>
            <person name="Wasserman M."/>
            <person name="Watts T."/>
            <person name="Wilson D."/>
            <person name="Wilson R.K."/>
            <person name="Wing R.A."/>
            <person name="Wolfner M.F."/>
            <person name="Wong A."/>
            <person name="Wong G.K."/>
            <person name="Wu C.I."/>
            <person name="Wu G."/>
            <person name="Yamamoto D."/>
            <person name="Yang H.P."/>
            <person name="Yang S.P."/>
            <person name="Yorke J.A."/>
            <person name="Yoshida K."/>
            <person name="Zdobnov E."/>
            <person name="Zhang P."/>
            <person name="Zhang Y."/>
            <person name="Zimin A.V."/>
            <person name="Baldwin J."/>
            <person name="Abdouelleil A."/>
            <person name="Abdulkadir J."/>
            <person name="Abebe A."/>
            <person name="Abera B."/>
            <person name="Abreu J."/>
            <person name="Acer S.C."/>
            <person name="Aftuck L."/>
            <person name="Alexander A."/>
            <person name="An P."/>
            <person name="Anderson E."/>
            <person name="Anderson S."/>
            <person name="Arachi H."/>
            <person name="Azer M."/>
            <person name="Bachantsang P."/>
            <person name="Barry A."/>
            <person name="Bayul T."/>
            <person name="Berlin A."/>
            <person name="Bessette D."/>
            <person name="Bloom T."/>
            <person name="Blye J."/>
            <person name="Boguslavskiy L."/>
            <person name="Bonnet C."/>
            <person name="Boukhgalter B."/>
            <person name="Bourzgui I."/>
            <person name="Brown A."/>
            <person name="Cahill P."/>
            <person name="Channer S."/>
            <person name="Cheshatsang Y."/>
            <person name="Chuda L."/>
            <person name="Citroen M."/>
            <person name="Collymore A."/>
            <person name="Cooke P."/>
            <person name="Costello M."/>
            <person name="D'Aco K."/>
            <person name="Daza R."/>
            <person name="De Haan G."/>
            <person name="DeGray S."/>
            <person name="DeMaso C."/>
            <person name="Dhargay N."/>
            <person name="Dooley K."/>
            <person name="Dooley E."/>
            <person name="Doricent M."/>
            <person name="Dorje P."/>
            <person name="Dorjee K."/>
            <person name="Dupes A."/>
            <person name="Elong R."/>
            <person name="Falk J."/>
            <person name="Farina A."/>
            <person name="Faro S."/>
            <person name="Ferguson D."/>
            <person name="Fisher S."/>
            <person name="Foley C.D."/>
            <person name="Franke A."/>
            <person name="Friedrich D."/>
            <person name="Gadbois L."/>
            <person name="Gearin G."/>
            <person name="Gearin C.R."/>
            <person name="Giannoukos G."/>
            <person name="Goode T."/>
            <person name="Graham J."/>
            <person name="Grandbois E."/>
            <person name="Grewal S."/>
            <person name="Gyaltsen K."/>
            <person name="Hafez N."/>
            <person name="Hagos B."/>
            <person name="Hall J."/>
            <person name="Henson C."/>
            <person name="Hollinger A."/>
            <person name="Honan T."/>
            <person name="Huard M.D."/>
            <person name="Hughes L."/>
            <person name="Hurhula B."/>
            <person name="Husby M.E."/>
            <person name="Kamat A."/>
            <person name="Kanga B."/>
            <person name="Kashin S."/>
            <person name="Khazanovich D."/>
            <person name="Kisner P."/>
            <person name="Lance K."/>
            <person name="Lara M."/>
            <person name="Lee W."/>
            <person name="Lennon N."/>
            <person name="Letendre F."/>
            <person name="LeVine R."/>
            <person name="Lipovsky A."/>
            <person name="Liu X."/>
            <person name="Liu J."/>
            <person name="Liu S."/>
            <person name="Lokyitsang T."/>
            <person name="Lokyitsang Y."/>
            <person name="Lubonja R."/>
            <person name="Lui A."/>
            <person name="MacDonald P."/>
            <person name="Magnisalis V."/>
            <person name="Maru K."/>
            <person name="Matthews C."/>
            <person name="McCusker W."/>
            <person name="McDonough S."/>
            <person name="Mehta T."/>
            <person name="Meldrim J."/>
            <person name="Meneus L."/>
            <person name="Mihai O."/>
            <person name="Mihalev A."/>
            <person name="Mihova T."/>
            <person name="Mittelman R."/>
            <person name="Mlenga V."/>
            <person name="Montmayeur A."/>
            <person name="Mulrain L."/>
            <person name="Navidi A."/>
            <person name="Naylor J."/>
            <person name="Negash T."/>
            <person name="Nguyen T."/>
            <person name="Nguyen N."/>
            <person name="Nicol R."/>
            <person name="Norbu C."/>
            <person name="Norbu N."/>
            <person name="Novod N."/>
            <person name="O'Neill B."/>
            <person name="Osman S."/>
            <person name="Markiewicz E."/>
            <person name="Oyono O.L."/>
            <person name="Patti C."/>
            <person name="Phunkhang P."/>
            <person name="Pierre F."/>
            <person name="Priest M."/>
            <person name="Raghuraman S."/>
            <person name="Rege F."/>
            <person name="Reyes R."/>
            <person name="Rise C."/>
            <person name="Rogov P."/>
            <person name="Ross K."/>
            <person name="Ryan E."/>
            <person name="Settipalli S."/>
            <person name="Shea T."/>
            <person name="Sherpa N."/>
            <person name="Shi L."/>
            <person name="Shih D."/>
            <person name="Sparrow T."/>
            <person name="Spaulding J."/>
            <person name="Stalker J."/>
            <person name="Stange-Thomann N."/>
            <person name="Stavropoulos S."/>
            <person name="Stone C."/>
            <person name="Strader C."/>
            <person name="Tesfaye S."/>
            <person name="Thomson T."/>
            <person name="Thoulutsang Y."/>
            <person name="Thoulutsang D."/>
            <person name="Topham K."/>
            <person name="Topping I."/>
            <person name="Tsamla T."/>
            <person name="Vassiliev H."/>
            <person name="Vo A."/>
            <person name="Wangchuk T."/>
            <person name="Wangdi T."/>
            <person name="Weiand M."/>
            <person name="Wilkinson J."/>
            <person name="Wilson A."/>
            <person name="Yadav S."/>
            <person name="Young G."/>
            <person name="Yu Q."/>
            <person name="Zembek L."/>
            <person name="Zhong D."/>
            <person name="Zimmer A."/>
            <person name="Zwirko Z."/>
            <person name="Jaffe D.B."/>
            <person name="Alvarez P."/>
            <person name="Brockman W."/>
            <person name="Butler J."/>
            <person name="Chin C."/>
            <person name="Gnerre S."/>
            <person name="Grabherr M."/>
            <person name="Kleber M."/>
            <person name="Mauceli E."/>
            <person name="MacCallum I."/>
        </authorList>
    </citation>
    <scope>NUCLEOTIDE SEQUENCE [LARGE SCALE GENOMIC DNA]</scope>
    <source>
        <strain evidence="11">Tucson 15010-1051.87</strain>
    </source>
</reference>
<evidence type="ECO:0000256" key="1">
    <source>
        <dbReference type="ARBA" id="ARBA00004651"/>
    </source>
</evidence>
<accession>A0A0Q9WGV5</accession>
<evidence type="ECO:0000256" key="7">
    <source>
        <dbReference type="ARBA" id="ARBA00023180"/>
    </source>
</evidence>
<evidence type="ECO:0000256" key="2">
    <source>
        <dbReference type="ARBA" id="ARBA00022475"/>
    </source>
</evidence>
<comment type="subcellular location">
    <subcellularLocation>
        <location evidence="1">Cell membrane</location>
        <topology evidence="1">Multi-pass membrane protein</topology>
    </subcellularLocation>
</comment>
<keyword evidence="5 8" id="KW-0472">Membrane</keyword>
<evidence type="ECO:0000256" key="3">
    <source>
        <dbReference type="ARBA" id="ARBA00022692"/>
    </source>
</evidence>
<protein>
    <recommendedName>
        <fullName evidence="12">Ionotropic glutamate receptor C-terminal domain-containing protein</fullName>
    </recommendedName>
</protein>
<keyword evidence="11" id="KW-1185">Reference proteome</keyword>
<keyword evidence="7" id="KW-0325">Glycoprotein</keyword>
<sequence>MLSFKLYVINLLLLLLLTGQLLTDPALSTSKIDFINNIIAKVQNERPVETLLFMKRRTDINCPLQEISPVGLATLRLDERTVVNVKQLFNSEALALVCMSELADSQLLTTVAQNLDRMREARIVILSQVIPSNLEEFLRIVSEQANEYNLVNLIVLHSTLYNFEGSISAYRLQPFPSPIFESVLDINDGPIFPKVWLNFRGKTAVILPDLSPPRSMLITNPRTGEQKLGGSSDRFIMEFAQKNNINLQWHHNLSDIGVLNLRALAGVMGLPIPFRRHRTSFSLHQIIMVMGVFSLVLSSYFNANLSTLLTKHPQLKQIQNFEELRRSGLSVLFDRSFKVVLKKEIGKINFDKLLPNVEYLPTKQYENKILTLNTSYAYHMHTNIWEVLDRYQKSHNRIVLCKSHELKLLGDAPLSNILKKNSVYREAFLDFVHNTNRFGLRNHWEFTAGQNTMSNVHSRLANTSREVNLDFKPTPLNIEDLKWLWKLLCICYGVAGLVFIGEICIGHWQKKRADRDAFIPTQYIP</sequence>
<gene>
    <name evidence="10" type="primary">Dvir\GJ26352</name>
    <name evidence="10" type="ORF">Dvir_GJ26352</name>
</gene>
<evidence type="ECO:0000256" key="6">
    <source>
        <dbReference type="ARBA" id="ARBA00023170"/>
    </source>
</evidence>
<keyword evidence="2" id="KW-1003">Cell membrane</keyword>
<dbReference type="AlphaFoldDB" id="A0A0Q9WGV5"/>
<feature type="transmembrane region" description="Helical" evidence="8">
    <location>
        <begin position="483"/>
        <end position="505"/>
    </location>
</feature>
<evidence type="ECO:0000256" key="4">
    <source>
        <dbReference type="ARBA" id="ARBA00022989"/>
    </source>
</evidence>
<organism evidence="10 11">
    <name type="scientific">Drosophila virilis</name>
    <name type="common">Fruit fly</name>
    <dbReference type="NCBI Taxonomy" id="7244"/>
    <lineage>
        <taxon>Eukaryota</taxon>
        <taxon>Metazoa</taxon>
        <taxon>Ecdysozoa</taxon>
        <taxon>Arthropoda</taxon>
        <taxon>Hexapoda</taxon>
        <taxon>Insecta</taxon>
        <taxon>Pterygota</taxon>
        <taxon>Neoptera</taxon>
        <taxon>Endopterygota</taxon>
        <taxon>Diptera</taxon>
        <taxon>Brachycera</taxon>
        <taxon>Muscomorpha</taxon>
        <taxon>Ephydroidea</taxon>
        <taxon>Drosophilidae</taxon>
        <taxon>Drosophila</taxon>
    </lineage>
</organism>
<dbReference type="InterPro" id="IPR052192">
    <property type="entry name" value="Insect_Ionotropic_Sensory_Rcpt"/>
</dbReference>
<dbReference type="EMBL" id="CH940650">
    <property type="protein sequence ID" value="KRF83238.1"/>
    <property type="molecule type" value="Genomic_DNA"/>
</dbReference>
<keyword evidence="4 8" id="KW-1133">Transmembrane helix</keyword>
<keyword evidence="9" id="KW-0732">Signal</keyword>
<evidence type="ECO:0008006" key="12">
    <source>
        <dbReference type="Google" id="ProtNLM"/>
    </source>
</evidence>
<dbReference type="InParanoid" id="A0A0Q9WGV5"/>
<proteinExistence type="predicted"/>
<evidence type="ECO:0000256" key="8">
    <source>
        <dbReference type="SAM" id="Phobius"/>
    </source>
</evidence>
<feature type="signal peptide" evidence="9">
    <location>
        <begin position="1"/>
        <end position="23"/>
    </location>
</feature>
<evidence type="ECO:0000313" key="11">
    <source>
        <dbReference type="Proteomes" id="UP000008792"/>
    </source>
</evidence>
<keyword evidence="3 8" id="KW-0812">Transmembrane</keyword>
<evidence type="ECO:0000256" key="9">
    <source>
        <dbReference type="SAM" id="SignalP"/>
    </source>
</evidence>
<dbReference type="PANTHER" id="PTHR42643:SF41">
    <property type="entry name" value="IONOTROPIC RECEPTOR 20A-RELATED"/>
    <property type="match status" value="1"/>
</dbReference>
<dbReference type="Proteomes" id="UP000008792">
    <property type="component" value="Unassembled WGS sequence"/>
</dbReference>
<dbReference type="OrthoDB" id="7841600at2759"/>
<feature type="chain" id="PRO_5006386759" description="Ionotropic glutamate receptor C-terminal domain-containing protein" evidence="9">
    <location>
        <begin position="24"/>
        <end position="525"/>
    </location>
</feature>
<dbReference type="GO" id="GO:0005886">
    <property type="term" value="C:plasma membrane"/>
    <property type="evidence" value="ECO:0007669"/>
    <property type="project" value="UniProtKB-SubCell"/>
</dbReference>
<evidence type="ECO:0000313" key="10">
    <source>
        <dbReference type="EMBL" id="KRF83238.1"/>
    </source>
</evidence>
<keyword evidence="6" id="KW-0675">Receptor</keyword>
<evidence type="ECO:0000256" key="5">
    <source>
        <dbReference type="ARBA" id="ARBA00023136"/>
    </source>
</evidence>
<name>A0A0Q9WGV5_DROVI</name>